<dbReference type="AlphaFoldDB" id="A0A7S2LKI2"/>
<sequence length="521" mass="58607">MTIIVSKHRKRMMDMEAARAKGTKPQNKRLAMSNPRKSIDLTDCGSEDEYGSSSIDWDKVAASVPPTKASTPEKKVHDPVSVPPTKASPPEKEVHQPRAAPTTHPTTPTKKVFNPYKKMPALITPQKPVKQQQQSLMSELTPEEAWPMRTKEQSQLSGEDHMTHTAVEFTQEDYREHEEYFAKGDLECSPDFIYVGSAVSTDVREACINLVRDMPKLMPDSKGVKLIYFMSGIRSQTEAIDETSKYFCHLEESDDEEDSDSKVSGGGRGSGGAGVADDWSPMLPDSTTNYLRFVGLNSPCRLTDLFEEDVNGKFVPHKRPQSAPFMLIPRVGDDYTGKNAIGLTEFTMEDGKRVYRRSFYQQHIQSRNVRQGEPPSSFLELGAEYCLETLRSDLISSQADALANMACYNVDGGNICGNYKGRKVFPFTVYNRYISHIAEWMSCPLVKYFKIIGFEPVFMFHNILIVPSKHVKVMHQLATVNHHNTTHIGLMGFFRGRNKDPAKRVFVSACINGKIPQLLFE</sequence>
<dbReference type="EMBL" id="HBGY01030195">
    <property type="protein sequence ID" value="CAD9607383.1"/>
    <property type="molecule type" value="Transcribed_RNA"/>
</dbReference>
<gene>
    <name evidence="2" type="ORF">LDAN0321_LOCUS18764</name>
</gene>
<feature type="region of interest" description="Disordered" evidence="1">
    <location>
        <begin position="251"/>
        <end position="281"/>
    </location>
</feature>
<protein>
    <submittedName>
        <fullName evidence="2">Uncharacterized protein</fullName>
    </submittedName>
</protein>
<organism evidence="2">
    <name type="scientific">Leptocylindrus danicus</name>
    <dbReference type="NCBI Taxonomy" id="163516"/>
    <lineage>
        <taxon>Eukaryota</taxon>
        <taxon>Sar</taxon>
        <taxon>Stramenopiles</taxon>
        <taxon>Ochrophyta</taxon>
        <taxon>Bacillariophyta</taxon>
        <taxon>Coscinodiscophyceae</taxon>
        <taxon>Chaetocerotophycidae</taxon>
        <taxon>Leptocylindrales</taxon>
        <taxon>Leptocylindraceae</taxon>
        <taxon>Leptocylindrus</taxon>
    </lineage>
</organism>
<name>A0A7S2LKI2_9STRA</name>
<reference evidence="2" key="1">
    <citation type="submission" date="2021-01" db="EMBL/GenBank/DDBJ databases">
        <authorList>
            <person name="Corre E."/>
            <person name="Pelletier E."/>
            <person name="Niang G."/>
            <person name="Scheremetjew M."/>
            <person name="Finn R."/>
            <person name="Kale V."/>
            <person name="Holt S."/>
            <person name="Cochrane G."/>
            <person name="Meng A."/>
            <person name="Brown T."/>
            <person name="Cohen L."/>
        </authorList>
    </citation>
    <scope>NUCLEOTIDE SEQUENCE</scope>
    <source>
        <strain evidence="2">B650</strain>
    </source>
</reference>
<proteinExistence type="predicted"/>
<feature type="compositionally biased region" description="Gly residues" evidence="1">
    <location>
        <begin position="264"/>
        <end position="274"/>
    </location>
</feature>
<evidence type="ECO:0000256" key="1">
    <source>
        <dbReference type="SAM" id="MobiDB-lite"/>
    </source>
</evidence>
<feature type="region of interest" description="Disordered" evidence="1">
    <location>
        <begin position="16"/>
        <end position="113"/>
    </location>
</feature>
<evidence type="ECO:0000313" key="2">
    <source>
        <dbReference type="EMBL" id="CAD9607383.1"/>
    </source>
</evidence>
<accession>A0A7S2LKI2</accession>